<organism evidence="1 2">
    <name type="scientific">Methanobacterium spitsbergense</name>
    <dbReference type="NCBI Taxonomy" id="2874285"/>
    <lineage>
        <taxon>Archaea</taxon>
        <taxon>Methanobacteriati</taxon>
        <taxon>Methanobacteriota</taxon>
        <taxon>Methanomada group</taxon>
        <taxon>Methanobacteria</taxon>
        <taxon>Methanobacteriales</taxon>
        <taxon>Methanobacteriaceae</taxon>
        <taxon>Methanobacterium</taxon>
    </lineage>
</organism>
<evidence type="ECO:0000313" key="2">
    <source>
        <dbReference type="Proteomes" id="UP000825933"/>
    </source>
</evidence>
<accession>A0A8T5UQG8</accession>
<sequence>MAYLICKKCKSYYELKPKEKPEDFSSECECGAKLKFTKNFNVNKKDWEEFLIEGVCPVCGRENPEGSNYCAWCGKKIKAQINEY</sequence>
<protein>
    <submittedName>
        <fullName evidence="1">Zinc-ribbon domain-containing protein</fullName>
    </submittedName>
</protein>
<dbReference type="AlphaFoldDB" id="A0A8T5UQG8"/>
<proteinExistence type="predicted"/>
<gene>
    <name evidence="1" type="ORF">K8N75_08255</name>
</gene>
<name>A0A8T5UQG8_9EURY</name>
<comment type="caution">
    <text evidence="1">The sequence shown here is derived from an EMBL/GenBank/DDBJ whole genome shotgun (WGS) entry which is preliminary data.</text>
</comment>
<dbReference type="EMBL" id="JAIOUQ010000009">
    <property type="protein sequence ID" value="MBZ2166028.1"/>
    <property type="molecule type" value="Genomic_DNA"/>
</dbReference>
<dbReference type="Proteomes" id="UP000825933">
    <property type="component" value="Unassembled WGS sequence"/>
</dbReference>
<keyword evidence="2" id="KW-1185">Reference proteome</keyword>
<dbReference type="RefSeq" id="WP_223791611.1">
    <property type="nucleotide sequence ID" value="NZ_JAIOUQ010000009.1"/>
</dbReference>
<evidence type="ECO:0000313" key="1">
    <source>
        <dbReference type="EMBL" id="MBZ2166028.1"/>
    </source>
</evidence>
<reference evidence="2" key="1">
    <citation type="journal article" date="2022" name="Microbiol. Resour. Announc.">
        <title>Draft Genome Sequence of a Methanogenic Archaeon from West Spitsbergen Permafrost.</title>
        <authorList>
            <person name="Trubitsyn V."/>
            <person name="Rivkina E."/>
            <person name="Shcherbakova V."/>
        </authorList>
    </citation>
    <scope>NUCLEOTIDE SEQUENCE [LARGE SCALE GENOMIC DNA]</scope>
    <source>
        <strain evidence="2">VT</strain>
    </source>
</reference>